<reference evidence="2" key="1">
    <citation type="journal article" date="2009" name="Nature">
        <title>The Schistosoma japonicum genome reveals features of host-parasite interplay.</title>
        <authorList>
            <person name="Liu F."/>
            <person name="Zhou Y."/>
            <person name="Wang Z.Q."/>
            <person name="Lu G."/>
            <person name="Zheng H."/>
            <person name="Brindley P.J."/>
            <person name="McManus D.P."/>
            <person name="Blair D."/>
            <person name="Zhang Q.H."/>
            <person name="Zhong Y."/>
            <person name="Wang S."/>
            <person name="Han Z.G."/>
            <person name="Chen Z."/>
        </authorList>
    </citation>
    <scope>NUCLEOTIDE SEQUENCE</scope>
    <source>
        <strain evidence="2">Anhui</strain>
    </source>
</reference>
<feature type="chain" id="PRO_5002911683" evidence="1">
    <location>
        <begin position="27"/>
        <end position="91"/>
    </location>
</feature>
<sequence>MSITRNNVYSVLISIILFGFTTTVDCLNTTILQNMTVNLTNMHMIFECQNKGYYYKTIMDNELQKTELTTLWRTLYEIQRILTGFYCKQAA</sequence>
<keyword evidence="1" id="KW-0732">Signal</keyword>
<evidence type="ECO:0000256" key="1">
    <source>
        <dbReference type="SAM" id="SignalP"/>
    </source>
</evidence>
<reference evidence="2" key="2">
    <citation type="submission" date="2009-03" db="EMBL/GenBank/DDBJ databases">
        <authorList>
            <person name="Gang L."/>
        </authorList>
    </citation>
    <scope>NUCLEOTIDE SEQUENCE</scope>
    <source>
        <strain evidence="2">Anhui</strain>
    </source>
</reference>
<dbReference type="EMBL" id="FN318091">
    <property type="protein sequence ID" value="CAX73820.1"/>
    <property type="molecule type" value="mRNA"/>
</dbReference>
<organism evidence="2">
    <name type="scientific">Schistosoma japonicum</name>
    <name type="common">Blood fluke</name>
    <dbReference type="NCBI Taxonomy" id="6182"/>
    <lineage>
        <taxon>Eukaryota</taxon>
        <taxon>Metazoa</taxon>
        <taxon>Spiralia</taxon>
        <taxon>Lophotrochozoa</taxon>
        <taxon>Platyhelminthes</taxon>
        <taxon>Trematoda</taxon>
        <taxon>Digenea</taxon>
        <taxon>Strigeidida</taxon>
        <taxon>Schistosomatoidea</taxon>
        <taxon>Schistosomatidae</taxon>
        <taxon>Schistosoma</taxon>
    </lineage>
</organism>
<protein>
    <submittedName>
        <fullName evidence="2">Hypotheticial protein</fullName>
    </submittedName>
</protein>
<proteinExistence type="evidence at transcript level"/>
<feature type="signal peptide" evidence="1">
    <location>
        <begin position="1"/>
        <end position="26"/>
    </location>
</feature>
<dbReference type="AlphaFoldDB" id="C1LGJ2"/>
<accession>C1LGJ2</accession>
<evidence type="ECO:0000313" key="2">
    <source>
        <dbReference type="EMBL" id="CAX73820.1"/>
    </source>
</evidence>
<name>C1LGJ2_SCHJA</name>